<keyword evidence="1" id="KW-0812">Transmembrane</keyword>
<proteinExistence type="predicted"/>
<accession>A0A0D2P1P2</accession>
<evidence type="ECO:0000313" key="3">
    <source>
        <dbReference type="Proteomes" id="UP000054270"/>
    </source>
</evidence>
<dbReference type="InterPro" id="IPR015943">
    <property type="entry name" value="WD40/YVTN_repeat-like_dom_sf"/>
</dbReference>
<sequence>MPVIPRSVRFTAKGENVIVFGLESGMMMCMTAAAGAISWTKMLKSGVGNIALSPDEKWLLVDNLAKGFDLYQYPHSSPADSFAIPRADCCVQEAAFLEDESAFASGSDHGKIYIFSLKNTSQCLQVLKQGGKKTMIQVVDACSTGESHLVASGTSEKKSTVFIWEKTIEGHGRQQSGGCSVLTLLVILNVVSILAAVLWASGIRVRGLYIPYGSNIFL</sequence>
<dbReference type="STRING" id="945553.A0A0D2P1P2"/>
<evidence type="ECO:0008006" key="4">
    <source>
        <dbReference type="Google" id="ProtNLM"/>
    </source>
</evidence>
<keyword evidence="1" id="KW-0472">Membrane</keyword>
<dbReference type="AlphaFoldDB" id="A0A0D2P1P2"/>
<protein>
    <recommendedName>
        <fullName evidence="4">Anaphase-promoting complex subunit 4 WD40 domain-containing protein</fullName>
    </recommendedName>
</protein>
<evidence type="ECO:0000313" key="2">
    <source>
        <dbReference type="EMBL" id="KJA14545.1"/>
    </source>
</evidence>
<dbReference type="OrthoDB" id="3238562at2759"/>
<gene>
    <name evidence="2" type="ORF">HYPSUDRAFT_208625</name>
</gene>
<feature type="transmembrane region" description="Helical" evidence="1">
    <location>
        <begin position="181"/>
        <end position="200"/>
    </location>
</feature>
<keyword evidence="1" id="KW-1133">Transmembrane helix</keyword>
<evidence type="ECO:0000256" key="1">
    <source>
        <dbReference type="SAM" id="Phobius"/>
    </source>
</evidence>
<name>A0A0D2P1P2_HYPSF</name>
<reference evidence="3" key="1">
    <citation type="submission" date="2014-04" db="EMBL/GenBank/DDBJ databases">
        <title>Evolutionary Origins and Diversification of the Mycorrhizal Mutualists.</title>
        <authorList>
            <consortium name="DOE Joint Genome Institute"/>
            <consortium name="Mycorrhizal Genomics Consortium"/>
            <person name="Kohler A."/>
            <person name="Kuo A."/>
            <person name="Nagy L.G."/>
            <person name="Floudas D."/>
            <person name="Copeland A."/>
            <person name="Barry K.W."/>
            <person name="Cichocki N."/>
            <person name="Veneault-Fourrey C."/>
            <person name="LaButti K."/>
            <person name="Lindquist E.A."/>
            <person name="Lipzen A."/>
            <person name="Lundell T."/>
            <person name="Morin E."/>
            <person name="Murat C."/>
            <person name="Riley R."/>
            <person name="Ohm R."/>
            <person name="Sun H."/>
            <person name="Tunlid A."/>
            <person name="Henrissat B."/>
            <person name="Grigoriev I.V."/>
            <person name="Hibbett D.S."/>
            <person name="Martin F."/>
        </authorList>
    </citation>
    <scope>NUCLEOTIDE SEQUENCE [LARGE SCALE GENOMIC DNA]</scope>
    <source>
        <strain evidence="3">FD-334 SS-4</strain>
    </source>
</reference>
<dbReference type="SUPFAM" id="SSF50960">
    <property type="entry name" value="TolB, C-terminal domain"/>
    <property type="match status" value="1"/>
</dbReference>
<dbReference type="Gene3D" id="2.130.10.10">
    <property type="entry name" value="YVTN repeat-like/Quinoprotein amine dehydrogenase"/>
    <property type="match status" value="1"/>
</dbReference>
<dbReference type="Proteomes" id="UP000054270">
    <property type="component" value="Unassembled WGS sequence"/>
</dbReference>
<organism evidence="2 3">
    <name type="scientific">Hypholoma sublateritium (strain FD-334 SS-4)</name>
    <dbReference type="NCBI Taxonomy" id="945553"/>
    <lineage>
        <taxon>Eukaryota</taxon>
        <taxon>Fungi</taxon>
        <taxon>Dikarya</taxon>
        <taxon>Basidiomycota</taxon>
        <taxon>Agaricomycotina</taxon>
        <taxon>Agaricomycetes</taxon>
        <taxon>Agaricomycetidae</taxon>
        <taxon>Agaricales</taxon>
        <taxon>Agaricineae</taxon>
        <taxon>Strophariaceae</taxon>
        <taxon>Hypholoma</taxon>
    </lineage>
</organism>
<dbReference type="EMBL" id="KN817675">
    <property type="protein sequence ID" value="KJA14545.1"/>
    <property type="molecule type" value="Genomic_DNA"/>
</dbReference>
<keyword evidence="3" id="KW-1185">Reference proteome</keyword>